<dbReference type="PATRIC" id="fig|1423810.4.peg.1064"/>
<feature type="domain" description="PTS EIIB type-4" evidence="8">
    <location>
        <begin position="1"/>
        <end position="155"/>
    </location>
</feature>
<dbReference type="GO" id="GO:0016301">
    <property type="term" value="F:kinase activity"/>
    <property type="evidence" value="ECO:0007669"/>
    <property type="project" value="UniProtKB-KW"/>
</dbReference>
<keyword evidence="5" id="KW-0808">Transferase</keyword>
<gene>
    <name evidence="9" type="ORF">FD19_GL001037</name>
</gene>
<dbReference type="GO" id="GO:0005737">
    <property type="term" value="C:cytoplasm"/>
    <property type="evidence" value="ECO:0007669"/>
    <property type="project" value="UniProtKB-SubCell"/>
</dbReference>
<keyword evidence="6" id="KW-0598">Phosphotransferase system</keyword>
<evidence type="ECO:0000313" key="9">
    <source>
        <dbReference type="EMBL" id="KRM87527.1"/>
    </source>
</evidence>
<dbReference type="STRING" id="1423810.FD19_GL001037"/>
<dbReference type="InterPro" id="IPR036667">
    <property type="entry name" value="PTS_IIB_sorbose-sp_sf"/>
</dbReference>
<keyword evidence="7" id="KW-0418">Kinase</keyword>
<sequence>MIKFIRVDHRLLHGQTALSWYGATHANCVLIANDDVPNDPIRKATTKMARPVGAKLVIMPIQKSIDQINSGIADKYDIMIVVESIHDAYRLISGLKDKPESLNLGGTKKTDDTENISTAVNVTAQDKVELKKLSTSGVKVYIQQVPTAASKTVDF</sequence>
<dbReference type="RefSeq" id="WP_056969233.1">
    <property type="nucleotide sequence ID" value="NZ_AYZK01000002.1"/>
</dbReference>
<dbReference type="AlphaFoldDB" id="A0A0R2C7K4"/>
<comment type="caution">
    <text evidence="9">The sequence shown here is derived from an EMBL/GenBank/DDBJ whole genome shotgun (WGS) entry which is preliminary data.</text>
</comment>
<reference evidence="9 10" key="1">
    <citation type="journal article" date="2015" name="Genome Announc.">
        <title>Expanding the biotechnology potential of lactobacilli through comparative genomics of 213 strains and associated genera.</title>
        <authorList>
            <person name="Sun Z."/>
            <person name="Harris H.M."/>
            <person name="McCann A."/>
            <person name="Guo C."/>
            <person name="Argimon S."/>
            <person name="Zhang W."/>
            <person name="Yang X."/>
            <person name="Jeffery I.B."/>
            <person name="Cooney J.C."/>
            <person name="Kagawa T.F."/>
            <person name="Liu W."/>
            <person name="Song Y."/>
            <person name="Salvetti E."/>
            <person name="Wrobel A."/>
            <person name="Rasinkangas P."/>
            <person name="Parkhill J."/>
            <person name="Rea M.C."/>
            <person name="O'Sullivan O."/>
            <person name="Ritari J."/>
            <person name="Douillard F.P."/>
            <person name="Paul Ross R."/>
            <person name="Yang R."/>
            <person name="Briner A.E."/>
            <person name="Felis G.E."/>
            <person name="de Vos W.M."/>
            <person name="Barrangou R."/>
            <person name="Klaenhammer T.R."/>
            <person name="Caufield P.W."/>
            <person name="Cui Y."/>
            <person name="Zhang H."/>
            <person name="O'Toole P.W."/>
        </authorList>
    </citation>
    <scope>NUCLEOTIDE SEQUENCE [LARGE SCALE GENOMIC DNA]</scope>
    <source>
        <strain evidence="9 10">DSM 22698</strain>
    </source>
</reference>
<dbReference type="GO" id="GO:0008982">
    <property type="term" value="F:protein-N(PI)-phosphohistidine-sugar phosphotransferase activity"/>
    <property type="evidence" value="ECO:0007669"/>
    <property type="project" value="InterPro"/>
</dbReference>
<dbReference type="Proteomes" id="UP000051789">
    <property type="component" value="Unassembled WGS sequence"/>
</dbReference>
<evidence type="ECO:0000313" key="10">
    <source>
        <dbReference type="Proteomes" id="UP000051789"/>
    </source>
</evidence>
<evidence type="ECO:0000259" key="8">
    <source>
        <dbReference type="PROSITE" id="PS51101"/>
    </source>
</evidence>
<keyword evidence="4" id="KW-0762">Sugar transport</keyword>
<proteinExistence type="predicted"/>
<dbReference type="Gene3D" id="3.40.35.10">
    <property type="entry name" value="Phosphotransferase system, sorbose subfamily IIB component"/>
    <property type="match status" value="1"/>
</dbReference>
<dbReference type="EMBL" id="AYZK01000002">
    <property type="protein sequence ID" value="KRM87527.1"/>
    <property type="molecule type" value="Genomic_DNA"/>
</dbReference>
<dbReference type="InterPro" id="IPR004720">
    <property type="entry name" value="PTS_IIB_sorbose-sp"/>
</dbReference>
<dbReference type="SUPFAM" id="SSF52728">
    <property type="entry name" value="PTS IIb component"/>
    <property type="match status" value="1"/>
</dbReference>
<keyword evidence="10" id="KW-1185">Reference proteome</keyword>
<dbReference type="PROSITE" id="PS51101">
    <property type="entry name" value="PTS_EIIB_TYPE_4"/>
    <property type="match status" value="1"/>
</dbReference>
<accession>A0A0R2C7K4</accession>
<evidence type="ECO:0000256" key="1">
    <source>
        <dbReference type="ARBA" id="ARBA00004496"/>
    </source>
</evidence>
<keyword evidence="2" id="KW-0813">Transport</keyword>
<dbReference type="Pfam" id="PF03830">
    <property type="entry name" value="PTSIIB_sorb"/>
    <property type="match status" value="1"/>
</dbReference>
<organism evidence="9 10">
    <name type="scientific">Lacticaseibacillus thailandensis DSM 22698 = JCM 13996</name>
    <dbReference type="NCBI Taxonomy" id="1423810"/>
    <lineage>
        <taxon>Bacteria</taxon>
        <taxon>Bacillati</taxon>
        <taxon>Bacillota</taxon>
        <taxon>Bacilli</taxon>
        <taxon>Lactobacillales</taxon>
        <taxon>Lactobacillaceae</taxon>
        <taxon>Lacticaseibacillus</taxon>
    </lineage>
</organism>
<keyword evidence="3" id="KW-0963">Cytoplasm</keyword>
<evidence type="ECO:0000256" key="5">
    <source>
        <dbReference type="ARBA" id="ARBA00022679"/>
    </source>
</evidence>
<protein>
    <submittedName>
        <fullName evidence="9">PTS system mannose fructose-specific iib component</fullName>
    </submittedName>
</protein>
<dbReference type="GO" id="GO:0009401">
    <property type="term" value="P:phosphoenolpyruvate-dependent sugar phosphotransferase system"/>
    <property type="evidence" value="ECO:0007669"/>
    <property type="project" value="UniProtKB-KW"/>
</dbReference>
<comment type="subcellular location">
    <subcellularLocation>
        <location evidence="1">Cytoplasm</location>
    </subcellularLocation>
</comment>
<evidence type="ECO:0000256" key="3">
    <source>
        <dbReference type="ARBA" id="ARBA00022490"/>
    </source>
</evidence>
<evidence type="ECO:0000256" key="4">
    <source>
        <dbReference type="ARBA" id="ARBA00022597"/>
    </source>
</evidence>
<evidence type="ECO:0000256" key="6">
    <source>
        <dbReference type="ARBA" id="ARBA00022683"/>
    </source>
</evidence>
<evidence type="ECO:0000256" key="2">
    <source>
        <dbReference type="ARBA" id="ARBA00022448"/>
    </source>
</evidence>
<evidence type="ECO:0000256" key="7">
    <source>
        <dbReference type="ARBA" id="ARBA00022777"/>
    </source>
</evidence>
<name>A0A0R2C7K4_9LACO</name>